<organism evidence="2 3">
    <name type="scientific">Bradyrhizobium cytisi</name>
    <dbReference type="NCBI Taxonomy" id="515489"/>
    <lineage>
        <taxon>Bacteria</taxon>
        <taxon>Pseudomonadati</taxon>
        <taxon>Pseudomonadota</taxon>
        <taxon>Alphaproteobacteria</taxon>
        <taxon>Hyphomicrobiales</taxon>
        <taxon>Nitrobacteraceae</taxon>
        <taxon>Bradyrhizobium</taxon>
    </lineage>
</organism>
<dbReference type="GO" id="GO:0044010">
    <property type="term" value="P:single-species biofilm formation"/>
    <property type="evidence" value="ECO:0007669"/>
    <property type="project" value="TreeGrafter"/>
</dbReference>
<dbReference type="GO" id="GO:0016740">
    <property type="term" value="F:transferase activity"/>
    <property type="evidence" value="ECO:0007669"/>
    <property type="project" value="UniProtKB-KW"/>
</dbReference>
<dbReference type="InterPro" id="IPR001173">
    <property type="entry name" value="Glyco_trans_2-like"/>
</dbReference>
<dbReference type="Gene3D" id="3.90.550.10">
    <property type="entry name" value="Spore Coat Polysaccharide Biosynthesis Protein SpsA, Chain A"/>
    <property type="match status" value="1"/>
</dbReference>
<dbReference type="EMBL" id="VSSR01000038">
    <property type="protein sequence ID" value="TYL81702.1"/>
    <property type="molecule type" value="Genomic_DNA"/>
</dbReference>
<dbReference type="AlphaFoldDB" id="A0A5S4WJV8"/>
<proteinExistence type="predicted"/>
<dbReference type="Pfam" id="PF00535">
    <property type="entry name" value="Glycos_transf_2"/>
    <property type="match status" value="1"/>
</dbReference>
<comment type="caution">
    <text evidence="2">The sequence shown here is derived from an EMBL/GenBank/DDBJ whole genome shotgun (WGS) entry which is preliminary data.</text>
</comment>
<dbReference type="InterPro" id="IPR029044">
    <property type="entry name" value="Nucleotide-diphossugar_trans"/>
</dbReference>
<keyword evidence="2" id="KW-0808">Transferase</keyword>
<sequence length="348" mass="37222">MRVSSAPAQTAIADGLVNRFLNTTSHRLTLTDATLDAPAAAAADARATSPVVSVIVPAKNAAAYIGETIASALAQADVSEVIVVDDGSTDDTVAIVHAIRDPRLCLMMNDASGVSAARNLGARSARGDWLMFLDADDRLRPNAVTTLLTAAKAAPRAMLVYGDYNTIDSAGQTIGRRGLLKGRRKPSGNVLEPLAGGNFIVNGGIMLVRADAFRATGGFDVSLRYCEDWHCWCRLAALGDFAYVPELLLDYRLHTANTMNAAVRTPQDFFPAVARVFDDELILGKLPAGTAPRLRQAAEIHLVTYAATQAVRFGRYREALGYLGMVGRRSLKAMPRSAIRIALSYFGI</sequence>
<dbReference type="PANTHER" id="PTHR43685">
    <property type="entry name" value="GLYCOSYLTRANSFERASE"/>
    <property type="match status" value="1"/>
</dbReference>
<gene>
    <name evidence="2" type="ORF">FXB38_23025</name>
</gene>
<keyword evidence="3" id="KW-1185">Reference proteome</keyword>
<dbReference type="Proteomes" id="UP000324853">
    <property type="component" value="Unassembled WGS sequence"/>
</dbReference>
<dbReference type="SUPFAM" id="SSF53448">
    <property type="entry name" value="Nucleotide-diphospho-sugar transferases"/>
    <property type="match status" value="1"/>
</dbReference>
<dbReference type="OrthoDB" id="9794124at2"/>
<reference evidence="2 3" key="1">
    <citation type="submission" date="2019-08" db="EMBL/GenBank/DDBJ databases">
        <title>Bradyrhizobium hipponensis sp. nov., a rhizobium isolated from a Lupinus angustifolius root nodule in Tunisia.</title>
        <authorList>
            <person name="Off K."/>
            <person name="Rejili M."/>
            <person name="Mars M."/>
            <person name="Brachmann A."/>
            <person name="Marin M."/>
        </authorList>
    </citation>
    <scope>NUCLEOTIDE SEQUENCE [LARGE SCALE GENOMIC DNA]</scope>
    <source>
        <strain evidence="2 3">CTAW11</strain>
    </source>
</reference>
<dbReference type="PANTHER" id="PTHR43685:SF2">
    <property type="entry name" value="GLYCOSYLTRANSFERASE 2-LIKE DOMAIN-CONTAINING PROTEIN"/>
    <property type="match status" value="1"/>
</dbReference>
<dbReference type="InterPro" id="IPR050834">
    <property type="entry name" value="Glycosyltransf_2"/>
</dbReference>
<evidence type="ECO:0000313" key="2">
    <source>
        <dbReference type="EMBL" id="TYL81702.1"/>
    </source>
</evidence>
<accession>A0A5S4WJV8</accession>
<evidence type="ECO:0000259" key="1">
    <source>
        <dbReference type="Pfam" id="PF00535"/>
    </source>
</evidence>
<feature type="domain" description="Glycosyltransferase 2-like" evidence="1">
    <location>
        <begin position="53"/>
        <end position="176"/>
    </location>
</feature>
<protein>
    <submittedName>
        <fullName evidence="2">Glycosyltransferase</fullName>
    </submittedName>
</protein>
<evidence type="ECO:0000313" key="3">
    <source>
        <dbReference type="Proteomes" id="UP000324853"/>
    </source>
</evidence>
<name>A0A5S4WJV8_9BRAD</name>